<keyword evidence="2" id="KW-1185">Reference proteome</keyword>
<protein>
    <submittedName>
        <fullName evidence="1">Uncharacterized protein</fullName>
    </submittedName>
</protein>
<accession>A0ACB7SNS6</accession>
<name>A0ACB7SNS6_HYAAI</name>
<gene>
    <name evidence="1" type="ORF">HPB50_015190</name>
</gene>
<sequence>MREYNPRPAGDVGSIDDTNNHSLEIEAARGRPISGTDTSGIRAIRLPEAGRFRTTGSSRLTSGRELLALSSRKRRYGGKPQATVMPKGGGN</sequence>
<reference evidence="1" key="1">
    <citation type="submission" date="2020-05" db="EMBL/GenBank/DDBJ databases">
        <title>Large-scale comparative analyses of tick genomes elucidate their genetic diversity and vector capacities.</title>
        <authorList>
            <person name="Jia N."/>
            <person name="Wang J."/>
            <person name="Shi W."/>
            <person name="Du L."/>
            <person name="Sun Y."/>
            <person name="Zhan W."/>
            <person name="Jiang J."/>
            <person name="Wang Q."/>
            <person name="Zhang B."/>
            <person name="Ji P."/>
            <person name="Sakyi L.B."/>
            <person name="Cui X."/>
            <person name="Yuan T."/>
            <person name="Jiang B."/>
            <person name="Yang W."/>
            <person name="Lam T.T.-Y."/>
            <person name="Chang Q."/>
            <person name="Ding S."/>
            <person name="Wang X."/>
            <person name="Zhu J."/>
            <person name="Ruan X."/>
            <person name="Zhao L."/>
            <person name="Wei J."/>
            <person name="Que T."/>
            <person name="Du C."/>
            <person name="Cheng J."/>
            <person name="Dai P."/>
            <person name="Han X."/>
            <person name="Huang E."/>
            <person name="Gao Y."/>
            <person name="Liu J."/>
            <person name="Shao H."/>
            <person name="Ye R."/>
            <person name="Li L."/>
            <person name="Wei W."/>
            <person name="Wang X."/>
            <person name="Wang C."/>
            <person name="Yang T."/>
            <person name="Huo Q."/>
            <person name="Li W."/>
            <person name="Guo W."/>
            <person name="Chen H."/>
            <person name="Zhou L."/>
            <person name="Ni X."/>
            <person name="Tian J."/>
            <person name="Zhou Y."/>
            <person name="Sheng Y."/>
            <person name="Liu T."/>
            <person name="Pan Y."/>
            <person name="Xia L."/>
            <person name="Li J."/>
            <person name="Zhao F."/>
            <person name="Cao W."/>
        </authorList>
    </citation>
    <scope>NUCLEOTIDE SEQUENCE</scope>
    <source>
        <strain evidence="1">Hyas-2018</strain>
    </source>
</reference>
<evidence type="ECO:0000313" key="1">
    <source>
        <dbReference type="EMBL" id="KAH6936260.1"/>
    </source>
</evidence>
<organism evidence="1 2">
    <name type="scientific">Hyalomma asiaticum</name>
    <name type="common">Tick</name>
    <dbReference type="NCBI Taxonomy" id="266040"/>
    <lineage>
        <taxon>Eukaryota</taxon>
        <taxon>Metazoa</taxon>
        <taxon>Ecdysozoa</taxon>
        <taxon>Arthropoda</taxon>
        <taxon>Chelicerata</taxon>
        <taxon>Arachnida</taxon>
        <taxon>Acari</taxon>
        <taxon>Parasitiformes</taxon>
        <taxon>Ixodida</taxon>
        <taxon>Ixodoidea</taxon>
        <taxon>Ixodidae</taxon>
        <taxon>Hyalomminae</taxon>
        <taxon>Hyalomma</taxon>
    </lineage>
</organism>
<proteinExistence type="predicted"/>
<comment type="caution">
    <text evidence="1">The sequence shown here is derived from an EMBL/GenBank/DDBJ whole genome shotgun (WGS) entry which is preliminary data.</text>
</comment>
<evidence type="ECO:0000313" key="2">
    <source>
        <dbReference type="Proteomes" id="UP000821845"/>
    </source>
</evidence>
<dbReference type="Proteomes" id="UP000821845">
    <property type="component" value="Chromosome 3"/>
</dbReference>
<dbReference type="EMBL" id="CM023483">
    <property type="protein sequence ID" value="KAH6936260.1"/>
    <property type="molecule type" value="Genomic_DNA"/>
</dbReference>